<accession>A0AAD5UJ92</accession>
<dbReference type="Pfam" id="PF00884">
    <property type="entry name" value="Sulfatase"/>
    <property type="match status" value="1"/>
</dbReference>
<dbReference type="PANTHER" id="PTHR43751">
    <property type="entry name" value="SULFATASE"/>
    <property type="match status" value="1"/>
</dbReference>
<evidence type="ECO:0000313" key="4">
    <source>
        <dbReference type="Proteomes" id="UP001210925"/>
    </source>
</evidence>
<gene>
    <name evidence="3" type="ORF">HK103_005157</name>
</gene>
<dbReference type="InterPro" id="IPR000917">
    <property type="entry name" value="Sulfatase_N"/>
</dbReference>
<keyword evidence="4" id="KW-1185">Reference proteome</keyword>
<keyword evidence="1" id="KW-0812">Transmembrane</keyword>
<sequence length="547" mass="63175">MASSKEEMFVMGTVYLCFFSLYAVIFCVNYIKAKRSVDYIPLHTKPQVKRRTIIWIGWYLFYLMVALYMRPSWPYPRMSSNVFFKFIFAPWNDPLTKLGISETVKSNFSFNIKIDQGKKVDDFSFLKRNGDSSIKNVILFSIESGRGDVYPFNYNSPLAKKMLNDKTMKEKKITPFLDSFVKECAYAPEFSTAVSYTIKSILSMQCSMYPYPSDFISEHKRNYYKTCLPTRLKQNGFKTVFMEPCSVFDNLDIITAKMGLPLYGKEEIDKENGGRSPFKQVNYFGYDDEVILPRMLSWIDKQVESKQPFYMASMTNTNHHPWNLPDNWKMREYTTPEYIQANHYLNTVSHTDAIIQTLVEYLKKKDIAKETLLIINGDHGFAFGEKGIFAAGNVLDVTFKVPLMLWTENKKWKPLLKDMIIRGDRTSLDIVPTIMDILNDKFSNDTALDYGYEGNSLLHPEVIKPRFGFANPGLSAIQVRENGLKMAVDLSGSISVYDLSNDPAETTELDLSTFEGGKFAGWYDRARELIYKQIKYLENAYSIPDEQ</sequence>
<dbReference type="EMBL" id="JADGKB010000046">
    <property type="protein sequence ID" value="KAJ3256783.1"/>
    <property type="molecule type" value="Genomic_DNA"/>
</dbReference>
<evidence type="ECO:0000259" key="2">
    <source>
        <dbReference type="Pfam" id="PF00884"/>
    </source>
</evidence>
<evidence type="ECO:0000256" key="1">
    <source>
        <dbReference type="SAM" id="Phobius"/>
    </source>
</evidence>
<feature type="domain" description="Sulfatase N-terminal" evidence="2">
    <location>
        <begin position="136"/>
        <end position="438"/>
    </location>
</feature>
<evidence type="ECO:0000313" key="3">
    <source>
        <dbReference type="EMBL" id="KAJ3256783.1"/>
    </source>
</evidence>
<dbReference type="Proteomes" id="UP001210925">
    <property type="component" value="Unassembled WGS sequence"/>
</dbReference>
<dbReference type="CDD" id="cd16015">
    <property type="entry name" value="LTA_synthase"/>
    <property type="match status" value="1"/>
</dbReference>
<proteinExistence type="predicted"/>
<keyword evidence="1" id="KW-0472">Membrane</keyword>
<dbReference type="InterPro" id="IPR052701">
    <property type="entry name" value="GAG_Ulvan_Degrading_Sulfatases"/>
</dbReference>
<dbReference type="PANTHER" id="PTHR43751:SF3">
    <property type="entry name" value="SULFATASE N-TERMINAL DOMAIN-CONTAINING PROTEIN"/>
    <property type="match status" value="1"/>
</dbReference>
<keyword evidence="1" id="KW-1133">Transmembrane helix</keyword>
<feature type="transmembrane region" description="Helical" evidence="1">
    <location>
        <begin position="52"/>
        <end position="69"/>
    </location>
</feature>
<reference evidence="3" key="1">
    <citation type="submission" date="2020-05" db="EMBL/GenBank/DDBJ databases">
        <title>Phylogenomic resolution of chytrid fungi.</title>
        <authorList>
            <person name="Stajich J.E."/>
            <person name="Amses K."/>
            <person name="Simmons R."/>
            <person name="Seto K."/>
            <person name="Myers J."/>
            <person name="Bonds A."/>
            <person name="Quandt C.A."/>
            <person name="Barry K."/>
            <person name="Liu P."/>
            <person name="Grigoriev I."/>
            <person name="Longcore J.E."/>
            <person name="James T.Y."/>
        </authorList>
    </citation>
    <scope>NUCLEOTIDE SEQUENCE</scope>
    <source>
        <strain evidence="3">PLAUS21</strain>
    </source>
</reference>
<organism evidence="3 4">
    <name type="scientific">Boothiomyces macroporosus</name>
    <dbReference type="NCBI Taxonomy" id="261099"/>
    <lineage>
        <taxon>Eukaryota</taxon>
        <taxon>Fungi</taxon>
        <taxon>Fungi incertae sedis</taxon>
        <taxon>Chytridiomycota</taxon>
        <taxon>Chytridiomycota incertae sedis</taxon>
        <taxon>Chytridiomycetes</taxon>
        <taxon>Rhizophydiales</taxon>
        <taxon>Terramycetaceae</taxon>
        <taxon>Boothiomyces</taxon>
    </lineage>
</organism>
<comment type="caution">
    <text evidence="3">The sequence shown here is derived from an EMBL/GenBank/DDBJ whole genome shotgun (WGS) entry which is preliminary data.</text>
</comment>
<dbReference type="Gene3D" id="3.40.720.10">
    <property type="entry name" value="Alkaline Phosphatase, subunit A"/>
    <property type="match status" value="1"/>
</dbReference>
<dbReference type="SUPFAM" id="SSF53649">
    <property type="entry name" value="Alkaline phosphatase-like"/>
    <property type="match status" value="1"/>
</dbReference>
<protein>
    <recommendedName>
        <fullName evidence="2">Sulfatase N-terminal domain-containing protein</fullName>
    </recommendedName>
</protein>
<dbReference type="AlphaFoldDB" id="A0AAD5UJ92"/>
<dbReference type="InterPro" id="IPR017850">
    <property type="entry name" value="Alkaline_phosphatase_core_sf"/>
</dbReference>
<feature type="transmembrane region" description="Helical" evidence="1">
    <location>
        <begin position="12"/>
        <end position="31"/>
    </location>
</feature>
<name>A0AAD5UJ92_9FUNG</name>